<protein>
    <submittedName>
        <fullName evidence="2">Uncharacterized protein</fullName>
    </submittedName>
</protein>
<dbReference type="AlphaFoldDB" id="C9LEG8"/>
<sequence length="95" mass="10742">MLGNGPSTIQTIQHVQTASESADENANGRSRKVDGITSSAHIIKSNNKRRRQKQPQQENIKSNFAIRRQLSTNCVVKKRLRQAYLNLANKLVKEE</sequence>
<gene>
    <name evidence="2" type="ORF">GCWU000325_00594</name>
</gene>
<proteinExistence type="predicted"/>
<keyword evidence="3" id="KW-1185">Reference proteome</keyword>
<name>C9LEG8_9BACT</name>
<dbReference type="Proteomes" id="UP000003460">
    <property type="component" value="Unassembled WGS sequence"/>
</dbReference>
<comment type="caution">
    <text evidence="2">The sequence shown here is derived from an EMBL/GenBank/DDBJ whole genome shotgun (WGS) entry which is preliminary data.</text>
</comment>
<reference evidence="2" key="1">
    <citation type="submission" date="2009-09" db="EMBL/GenBank/DDBJ databases">
        <authorList>
            <person name="Weinstock G."/>
            <person name="Sodergren E."/>
            <person name="Clifton S."/>
            <person name="Fulton L."/>
            <person name="Fulton B."/>
            <person name="Courtney L."/>
            <person name="Fronick C."/>
            <person name="Harrison M."/>
            <person name="Strong C."/>
            <person name="Farmer C."/>
            <person name="Delahaunty K."/>
            <person name="Markovic C."/>
            <person name="Hall O."/>
            <person name="Minx P."/>
            <person name="Tomlinson C."/>
            <person name="Mitreva M."/>
            <person name="Nelson J."/>
            <person name="Hou S."/>
            <person name="Wollam A."/>
            <person name="Pepin K.H."/>
            <person name="Johnson M."/>
            <person name="Bhonagiri V."/>
            <person name="Nash W.E."/>
            <person name="Warren W."/>
            <person name="Chinwalla A."/>
            <person name="Mardis E.R."/>
            <person name="Wilson R.K."/>
        </authorList>
    </citation>
    <scope>NUCLEOTIDE SEQUENCE [LARGE SCALE GENOMIC DNA]</scope>
    <source>
        <strain evidence="2">ATCC 51259</strain>
    </source>
</reference>
<feature type="region of interest" description="Disordered" evidence="1">
    <location>
        <begin position="14"/>
        <end position="64"/>
    </location>
</feature>
<evidence type="ECO:0000256" key="1">
    <source>
        <dbReference type="SAM" id="MobiDB-lite"/>
    </source>
</evidence>
<accession>C9LEG8</accession>
<evidence type="ECO:0000313" key="2">
    <source>
        <dbReference type="EMBL" id="EEX72137.1"/>
    </source>
</evidence>
<dbReference type="EMBL" id="ACIJ02000016">
    <property type="protein sequence ID" value="EEX72137.1"/>
    <property type="molecule type" value="Genomic_DNA"/>
</dbReference>
<dbReference type="STRING" id="626522.GCWU000325_00594"/>
<evidence type="ECO:0000313" key="3">
    <source>
        <dbReference type="Proteomes" id="UP000003460"/>
    </source>
</evidence>
<dbReference type="HOGENOM" id="CLU_2370496_0_0_10"/>
<organism evidence="2 3">
    <name type="scientific">Alloprevotella tannerae ATCC 51259</name>
    <dbReference type="NCBI Taxonomy" id="626522"/>
    <lineage>
        <taxon>Bacteria</taxon>
        <taxon>Pseudomonadati</taxon>
        <taxon>Bacteroidota</taxon>
        <taxon>Bacteroidia</taxon>
        <taxon>Bacteroidales</taxon>
        <taxon>Prevotellaceae</taxon>
        <taxon>Alloprevotella</taxon>
    </lineage>
</organism>